<reference evidence="1" key="1">
    <citation type="journal article" date="2020" name="Stud. Mycol.">
        <title>101 Dothideomycetes genomes: a test case for predicting lifestyles and emergence of pathogens.</title>
        <authorList>
            <person name="Haridas S."/>
            <person name="Albert R."/>
            <person name="Binder M."/>
            <person name="Bloem J."/>
            <person name="Labutti K."/>
            <person name="Salamov A."/>
            <person name="Andreopoulos B."/>
            <person name="Baker S."/>
            <person name="Barry K."/>
            <person name="Bills G."/>
            <person name="Bluhm B."/>
            <person name="Cannon C."/>
            <person name="Castanera R."/>
            <person name="Culley D."/>
            <person name="Daum C."/>
            <person name="Ezra D."/>
            <person name="Gonzalez J."/>
            <person name="Henrissat B."/>
            <person name="Kuo A."/>
            <person name="Liang C."/>
            <person name="Lipzen A."/>
            <person name="Lutzoni F."/>
            <person name="Magnuson J."/>
            <person name="Mondo S."/>
            <person name="Nolan M."/>
            <person name="Ohm R."/>
            <person name="Pangilinan J."/>
            <person name="Park H.-J."/>
            <person name="Ramirez L."/>
            <person name="Alfaro M."/>
            <person name="Sun H."/>
            <person name="Tritt A."/>
            <person name="Yoshinaga Y."/>
            <person name="Zwiers L.-H."/>
            <person name="Turgeon B."/>
            <person name="Goodwin S."/>
            <person name="Spatafora J."/>
            <person name="Crous P."/>
            <person name="Grigoriev I."/>
        </authorList>
    </citation>
    <scope>NUCLEOTIDE SEQUENCE</scope>
    <source>
        <strain evidence="1">ATCC 200398</strain>
    </source>
</reference>
<dbReference type="EMBL" id="MU003529">
    <property type="protein sequence ID" value="KAF2465612.1"/>
    <property type="molecule type" value="Genomic_DNA"/>
</dbReference>
<keyword evidence="2" id="KW-1185">Reference proteome</keyword>
<name>A0ACB6QGX4_9PLEO</name>
<gene>
    <name evidence="1" type="ORF">BDR25DRAFT_85496</name>
</gene>
<evidence type="ECO:0000313" key="2">
    <source>
        <dbReference type="Proteomes" id="UP000799755"/>
    </source>
</evidence>
<organism evidence="1 2">
    <name type="scientific">Lindgomyces ingoldianus</name>
    <dbReference type="NCBI Taxonomy" id="673940"/>
    <lineage>
        <taxon>Eukaryota</taxon>
        <taxon>Fungi</taxon>
        <taxon>Dikarya</taxon>
        <taxon>Ascomycota</taxon>
        <taxon>Pezizomycotina</taxon>
        <taxon>Dothideomycetes</taxon>
        <taxon>Pleosporomycetidae</taxon>
        <taxon>Pleosporales</taxon>
        <taxon>Lindgomycetaceae</taxon>
        <taxon>Lindgomyces</taxon>
    </lineage>
</organism>
<comment type="caution">
    <text evidence="1">The sequence shown here is derived from an EMBL/GenBank/DDBJ whole genome shotgun (WGS) entry which is preliminary data.</text>
</comment>
<sequence length="544" mass="64367">MELKYRVKVFLQRHRTFRHFLFWTTSPLWYPICVILWGSIKGLWKWVLKKYDEKFVQPPRDLLKPKEVLERGYRRKLRDGVKPLKLNRRRALTLVSGEPETKSSTSGCSSTPMEGQQEKKWNKKPDALLRTEKALPQSTIDQLGTCEFYKLPFEIRELIWKYAVGGHFIHITRKKGRLSNVYCPAKDPTNPDRRDICLLSRDHHGFYVPTRWPRDMRPLALIMTCRQIYSEAINFLYSLNTFSFDEVDVVIAFFATLLPHRKNLTTSFHFTCNFTQVGPIRNVYFEPRNDRAGNWRRACDFLKKLPFLHSLTISPSFLCMIQSSVPTSKLQDYFDMLGEVRVHSPIRFVLPWAETLDAWLHPPRVAGNRALSPTDRFKFMWPTPTDNAEWLGFFVPFHVQCLHCNSYTIIRKATRGIAQVILTREGPYLTPVQFPRQPPLSNPKLSRYWTFHSYCRGWMEFQYDWVEEKWSVTQGARRITDEEAELHLAEERNRYPELKQPHERLQGLSVRPHPLERTTHSYNDKHIDIPTKQAYYRNVGWTKN</sequence>
<accession>A0ACB6QGX4</accession>
<proteinExistence type="predicted"/>
<protein>
    <submittedName>
        <fullName evidence="1">Uncharacterized protein</fullName>
    </submittedName>
</protein>
<evidence type="ECO:0000313" key="1">
    <source>
        <dbReference type="EMBL" id="KAF2465612.1"/>
    </source>
</evidence>
<dbReference type="Proteomes" id="UP000799755">
    <property type="component" value="Unassembled WGS sequence"/>
</dbReference>